<name>A0ACA8R422_METAZ</name>
<evidence type="ECO:0000313" key="1">
    <source>
        <dbReference type="EMBL" id="BBL62427.1"/>
    </source>
</evidence>
<sequence length="351" mass="39258">MKGETIINMKETSGVTPTINYRNVVAVMAPFKDNSFTFKSYKNMDLALSDQKTSVEEAVGYNYLQRMREKGFKTDVVLLNTTSGTGATVDYTLTNDKLSSLLLELEDARVNIIYIAYELTDAQQTIVKTFRDAQFAKMKAFGINTIMVSTEAKQEAIATKFIDGGINEIITTQENEGLKSYSLGETGAIETARTLLLPENISKTGMVLDGVTGNITKEVYGDEIYQSIINNGGLALKYRDRVNNIIEIVNSNTPTGRDLKIERVYHLLVNEVGLMLEKYKGQDNNIKLRYPHLLTELGSIKKTYMDIGFITDLKFNIIKTGQNTAEISIILNEDDIIGKFDVNMTLIINEE</sequence>
<protein>
    <submittedName>
        <fullName evidence="1">Uncharacterized protein</fullName>
    </submittedName>
</protein>
<accession>A0ACA8R422</accession>
<dbReference type="EMBL" id="AP019779">
    <property type="protein sequence ID" value="BBL62427.1"/>
    <property type="molecule type" value="Genomic_DNA"/>
</dbReference>
<gene>
    <name evidence="1" type="ORF">MarbSA_14670</name>
</gene>
<organism evidence="1 2">
    <name type="scientific">Methanobrevibacter arboriphilus</name>
    <dbReference type="NCBI Taxonomy" id="39441"/>
    <lineage>
        <taxon>Archaea</taxon>
        <taxon>Methanobacteriati</taxon>
        <taxon>Methanobacteriota</taxon>
        <taxon>Methanomada group</taxon>
        <taxon>Methanobacteria</taxon>
        <taxon>Methanobacteriales</taxon>
        <taxon>Methanobacteriaceae</taxon>
        <taxon>Methanobrevibacter</taxon>
    </lineage>
</organism>
<keyword evidence="2" id="KW-1185">Reference proteome</keyword>
<reference evidence="1" key="1">
    <citation type="submission" date="2019-06" db="EMBL/GenBank/DDBJ databases">
        <title>Complete genome sequence of Methanobrevibacter arboriphilus strain SA.</title>
        <authorList>
            <person name="Asakawa S."/>
        </authorList>
    </citation>
    <scope>NUCLEOTIDE SEQUENCE</scope>
    <source>
        <strain evidence="1">SA</strain>
    </source>
</reference>
<proteinExistence type="predicted"/>
<evidence type="ECO:0000313" key="2">
    <source>
        <dbReference type="Proteomes" id="UP000825015"/>
    </source>
</evidence>
<dbReference type="Proteomes" id="UP000825015">
    <property type="component" value="Chromosome"/>
</dbReference>